<protein>
    <submittedName>
        <fullName evidence="2">Spore germination protein, putative</fullName>
    </submittedName>
</protein>
<proteinExistence type="predicted"/>
<gene>
    <name evidence="2" type="ORF">FTV88_3288</name>
</gene>
<dbReference type="InterPro" id="IPR019606">
    <property type="entry name" value="GerMN"/>
</dbReference>
<evidence type="ECO:0000313" key="2">
    <source>
        <dbReference type="EMBL" id="QGG49354.1"/>
    </source>
</evidence>
<dbReference type="Proteomes" id="UP000366051">
    <property type="component" value="Chromosome"/>
</dbReference>
<evidence type="ECO:0000313" key="3">
    <source>
        <dbReference type="Proteomes" id="UP000366051"/>
    </source>
</evidence>
<keyword evidence="3" id="KW-1185">Reference proteome</keyword>
<sequence length="214" mass="23384">MDKDRSWSAGIILLVTALVIAFGLGGCQAIDRYVSMKQDFKAKETGVIPTEGTVVMEQETFEQSAELDMDNPPFLGEQYILTLYFADSKGQNLVAEERSIPKTESLARSAVQELIKGPNLTQDASPTVPTGTRLLDINIRDGICIIDLSKEFKTNHEGGSAGETLTVYSIVNTLTQFPTVEKVQFLVEGQIIESIAGHMDVSQAMARHNAMIAE</sequence>
<name>A0A5Q2N1U5_9FIRM</name>
<accession>A0A5Q2N1U5</accession>
<dbReference type="PROSITE" id="PS51257">
    <property type="entry name" value="PROKAR_LIPOPROTEIN"/>
    <property type="match status" value="1"/>
</dbReference>
<evidence type="ECO:0000259" key="1">
    <source>
        <dbReference type="SMART" id="SM00909"/>
    </source>
</evidence>
<dbReference type="EMBL" id="CP045875">
    <property type="protein sequence ID" value="QGG49354.1"/>
    <property type="molecule type" value="Genomic_DNA"/>
</dbReference>
<dbReference type="SMART" id="SM00909">
    <property type="entry name" value="Germane"/>
    <property type="match status" value="1"/>
</dbReference>
<feature type="domain" description="GerMN" evidence="1">
    <location>
        <begin position="107"/>
        <end position="196"/>
    </location>
</feature>
<dbReference type="RefSeq" id="WP_162008087.1">
    <property type="nucleotide sequence ID" value="NZ_CP045875.1"/>
</dbReference>
<reference evidence="3" key="1">
    <citation type="submission" date="2019-11" db="EMBL/GenBank/DDBJ databases">
        <title>Genome sequence of Heliorestis convoluta strain HH, an alkaliphilic and minimalistic phototrophic bacterium from a soda lake in Egypt.</title>
        <authorList>
            <person name="Dewey E.D."/>
            <person name="Stokes L.M."/>
            <person name="Burchell B.M."/>
            <person name="Shaffer K.N."/>
            <person name="Huntington A.M."/>
            <person name="Baker J.M."/>
            <person name="Nadendla S."/>
            <person name="Giglio M.G."/>
            <person name="Touchman J.W."/>
            <person name="Blankenship R.E."/>
            <person name="Madigan M.T."/>
            <person name="Sattley W.M."/>
        </authorList>
    </citation>
    <scope>NUCLEOTIDE SEQUENCE [LARGE SCALE GENOMIC DNA]</scope>
    <source>
        <strain evidence="3">HH</strain>
    </source>
</reference>
<dbReference type="KEGG" id="hcv:FTV88_3288"/>
<dbReference type="Pfam" id="PF10646">
    <property type="entry name" value="Germane"/>
    <property type="match status" value="1"/>
</dbReference>
<dbReference type="AlphaFoldDB" id="A0A5Q2N1U5"/>
<organism evidence="2 3">
    <name type="scientific">Heliorestis convoluta</name>
    <dbReference type="NCBI Taxonomy" id="356322"/>
    <lineage>
        <taxon>Bacteria</taxon>
        <taxon>Bacillati</taxon>
        <taxon>Bacillota</taxon>
        <taxon>Clostridia</taxon>
        <taxon>Eubacteriales</taxon>
        <taxon>Heliobacteriaceae</taxon>
        <taxon>Heliorestis</taxon>
    </lineage>
</organism>